<evidence type="ECO:0000259" key="1">
    <source>
        <dbReference type="Pfam" id="PF08531"/>
    </source>
</evidence>
<dbReference type="PANTHER" id="PTHR33307:SF6">
    <property type="entry name" value="ALPHA-RHAMNOSIDASE (EUROFUNG)-RELATED"/>
    <property type="match status" value="1"/>
</dbReference>
<protein>
    <submittedName>
        <fullName evidence="2">Alpha-L-rhamnosidase N-terminal domain-containing protein</fullName>
    </submittedName>
</protein>
<feature type="domain" description="Bacterial alpha-L-rhamnosidase N-terminal" evidence="1">
    <location>
        <begin position="11"/>
        <end position="65"/>
    </location>
</feature>
<dbReference type="PANTHER" id="PTHR33307">
    <property type="entry name" value="ALPHA-RHAMNOSIDASE (EUROFUNG)"/>
    <property type="match status" value="1"/>
</dbReference>
<organism evidence="2 3">
    <name type="scientific">Candidatus Pullilachnospira gallistercoris</name>
    <dbReference type="NCBI Taxonomy" id="2840911"/>
    <lineage>
        <taxon>Bacteria</taxon>
        <taxon>Bacillati</taxon>
        <taxon>Bacillota</taxon>
        <taxon>Clostridia</taxon>
        <taxon>Lachnospirales</taxon>
        <taxon>Lachnospiraceae</taxon>
        <taxon>Lachnospiraceae incertae sedis</taxon>
        <taxon>Candidatus Pullilachnospira</taxon>
    </lineage>
</organism>
<reference evidence="2" key="2">
    <citation type="journal article" date="2021" name="PeerJ">
        <title>Extensive microbial diversity within the chicken gut microbiome revealed by metagenomics and culture.</title>
        <authorList>
            <person name="Gilroy R."/>
            <person name="Ravi A."/>
            <person name="Getino M."/>
            <person name="Pursley I."/>
            <person name="Horton D.L."/>
            <person name="Alikhan N.F."/>
            <person name="Baker D."/>
            <person name="Gharbi K."/>
            <person name="Hall N."/>
            <person name="Watson M."/>
            <person name="Adriaenssens E.M."/>
            <person name="Foster-Nyarko E."/>
            <person name="Jarju S."/>
            <person name="Secka A."/>
            <person name="Antonio M."/>
            <person name="Oren A."/>
            <person name="Chaudhuri R.R."/>
            <person name="La Ragione R."/>
            <person name="Hildebrand F."/>
            <person name="Pallen M.J."/>
        </authorList>
    </citation>
    <scope>NUCLEOTIDE SEQUENCE</scope>
    <source>
        <strain evidence="2">ChiSjej5B23-6657</strain>
    </source>
</reference>
<dbReference type="Proteomes" id="UP000823912">
    <property type="component" value="Unassembled WGS sequence"/>
</dbReference>
<dbReference type="InterPro" id="IPR016007">
    <property type="entry name" value="Alpha_rhamnosid"/>
</dbReference>
<name>A0A9D1E8T2_9FIRM</name>
<dbReference type="Gene3D" id="2.60.120.260">
    <property type="entry name" value="Galactose-binding domain-like"/>
    <property type="match status" value="1"/>
</dbReference>
<dbReference type="EMBL" id="DVHM01000058">
    <property type="protein sequence ID" value="HIR70373.1"/>
    <property type="molecule type" value="Genomic_DNA"/>
</dbReference>
<dbReference type="AlphaFoldDB" id="A0A9D1E8T2"/>
<sequence length="66" mass="7420">MFSLDSGAEGIGRARLYITAHGLYEAHLNGHRIGDQVLTPGTSEYESRLQYQTYDVTDMLTSRENI</sequence>
<gene>
    <name evidence="2" type="ORF">IAA55_03735</name>
</gene>
<accession>A0A9D1E8T2</accession>
<dbReference type="InterPro" id="IPR013737">
    <property type="entry name" value="Bac_rhamnosid_N"/>
</dbReference>
<comment type="caution">
    <text evidence="2">The sequence shown here is derived from an EMBL/GenBank/DDBJ whole genome shotgun (WGS) entry which is preliminary data.</text>
</comment>
<evidence type="ECO:0000313" key="3">
    <source>
        <dbReference type="Proteomes" id="UP000823912"/>
    </source>
</evidence>
<evidence type="ECO:0000313" key="2">
    <source>
        <dbReference type="EMBL" id="HIR70373.1"/>
    </source>
</evidence>
<dbReference type="Pfam" id="PF08531">
    <property type="entry name" value="Bac_rhamnosid_N"/>
    <property type="match status" value="1"/>
</dbReference>
<reference evidence="2" key="1">
    <citation type="submission" date="2020-10" db="EMBL/GenBank/DDBJ databases">
        <authorList>
            <person name="Gilroy R."/>
        </authorList>
    </citation>
    <scope>NUCLEOTIDE SEQUENCE</scope>
    <source>
        <strain evidence="2">ChiSjej5B23-6657</strain>
    </source>
</reference>
<proteinExistence type="predicted"/>